<evidence type="ECO:0000313" key="2">
    <source>
        <dbReference type="Proteomes" id="UP000253324"/>
    </source>
</evidence>
<dbReference type="AlphaFoldDB" id="A0A368YCF7"/>
<evidence type="ECO:0000313" key="1">
    <source>
        <dbReference type="EMBL" id="RCW77941.1"/>
    </source>
</evidence>
<dbReference type="EMBL" id="QPJM01000033">
    <property type="protein sequence ID" value="RCW77941.1"/>
    <property type="molecule type" value="Genomic_DNA"/>
</dbReference>
<dbReference type="Proteomes" id="UP000253324">
    <property type="component" value="Unassembled WGS sequence"/>
</dbReference>
<gene>
    <name evidence="1" type="ORF">C7476_13317</name>
</gene>
<reference evidence="1 2" key="1">
    <citation type="submission" date="2018-07" db="EMBL/GenBank/DDBJ databases">
        <title>Genomic Encyclopedia of Type Strains, Phase III (KMG-III): the genomes of soil and plant-associated and newly described type strains.</title>
        <authorList>
            <person name="Whitman W."/>
        </authorList>
    </citation>
    <scope>NUCLEOTIDE SEQUENCE [LARGE SCALE GENOMIC DNA]</scope>
    <source>
        <strain evidence="1 2">31-25a</strain>
    </source>
</reference>
<proteinExistence type="predicted"/>
<organism evidence="1 2">
    <name type="scientific">Phyllobacterium bourgognense</name>
    <dbReference type="NCBI Taxonomy" id="314236"/>
    <lineage>
        <taxon>Bacteria</taxon>
        <taxon>Pseudomonadati</taxon>
        <taxon>Pseudomonadota</taxon>
        <taxon>Alphaproteobacteria</taxon>
        <taxon>Hyphomicrobiales</taxon>
        <taxon>Phyllobacteriaceae</taxon>
        <taxon>Phyllobacterium</taxon>
    </lineage>
</organism>
<keyword evidence="2" id="KW-1185">Reference proteome</keyword>
<sequence length="78" mass="8523">MLETTPTLVLTIEAHGRLVYGPIKTTTDALAEKLRTIGKFSDDEVEQVLREIDNLGSVEVKSAEGKHETITISKILAS</sequence>
<name>A0A368YCF7_9HYPH</name>
<protein>
    <submittedName>
        <fullName evidence="1">Uncharacterized protein</fullName>
    </submittedName>
</protein>
<dbReference type="RefSeq" id="WP_114432906.1">
    <property type="nucleotide sequence ID" value="NZ_QPJM01000033.1"/>
</dbReference>
<accession>A0A368YCF7</accession>
<comment type="caution">
    <text evidence="1">The sequence shown here is derived from an EMBL/GenBank/DDBJ whole genome shotgun (WGS) entry which is preliminary data.</text>
</comment>